<dbReference type="GO" id="GO:0141152">
    <property type="term" value="F:glycerol-3-phosphate dehydrogenase (NAD+) activity"/>
    <property type="evidence" value="ECO:0007669"/>
    <property type="project" value="UniProtKB-UniRule"/>
</dbReference>
<comment type="similarity">
    <text evidence="1 10">Belongs to the NAD-dependent glycerol-3-phosphate dehydrogenase family.</text>
</comment>
<feature type="domain" description="Glycerol-3-phosphate dehydrogenase NAD-dependent N-terminal" evidence="12">
    <location>
        <begin position="24"/>
        <end position="181"/>
    </location>
</feature>
<dbReference type="FunFam" id="1.10.1040.10:FF:000001">
    <property type="entry name" value="Glycerol-3-phosphate dehydrogenase [NAD(P)+]"/>
    <property type="match status" value="1"/>
</dbReference>
<evidence type="ECO:0000256" key="3">
    <source>
        <dbReference type="ARBA" id="ARBA00023027"/>
    </source>
</evidence>
<dbReference type="InterPro" id="IPR008927">
    <property type="entry name" value="6-PGluconate_DH-like_C_sf"/>
</dbReference>
<evidence type="ECO:0000256" key="6">
    <source>
        <dbReference type="ARBA" id="ARBA00084116"/>
    </source>
</evidence>
<keyword evidence="15" id="KW-1185">Reference proteome</keyword>
<evidence type="ECO:0000259" key="13">
    <source>
        <dbReference type="Pfam" id="PF07479"/>
    </source>
</evidence>
<dbReference type="GO" id="GO:0005975">
    <property type="term" value="P:carbohydrate metabolic process"/>
    <property type="evidence" value="ECO:0007669"/>
    <property type="project" value="InterPro"/>
</dbReference>
<evidence type="ECO:0000256" key="10">
    <source>
        <dbReference type="RuleBase" id="RU000437"/>
    </source>
</evidence>
<dbReference type="GO" id="GO:0046168">
    <property type="term" value="P:glycerol-3-phosphate catabolic process"/>
    <property type="evidence" value="ECO:0007669"/>
    <property type="project" value="UniProtKB-UniRule"/>
</dbReference>
<evidence type="ECO:0000256" key="8">
    <source>
        <dbReference type="PIRSR" id="PIRSR000114-2"/>
    </source>
</evidence>
<feature type="active site" description="Proton acceptor" evidence="7">
    <location>
        <position position="212"/>
    </location>
</feature>
<dbReference type="SUPFAM" id="SSF48179">
    <property type="entry name" value="6-phosphogluconate dehydrogenase C-terminal domain-like"/>
    <property type="match status" value="1"/>
</dbReference>
<dbReference type="PANTHER" id="PTHR11728:SF1">
    <property type="entry name" value="GLYCEROL-3-PHOSPHATE DEHYDROGENASE [NAD(+)] 2, CHLOROPLASTIC"/>
    <property type="match status" value="1"/>
</dbReference>
<dbReference type="Gene3D" id="3.40.50.720">
    <property type="entry name" value="NAD(P)-binding Rossmann-like Domain"/>
    <property type="match status" value="1"/>
</dbReference>
<evidence type="ECO:0000256" key="5">
    <source>
        <dbReference type="ARBA" id="ARBA00060503"/>
    </source>
</evidence>
<dbReference type="EMBL" id="KK101658">
    <property type="protein sequence ID" value="KIZ00080.1"/>
    <property type="molecule type" value="Genomic_DNA"/>
</dbReference>
<dbReference type="GeneID" id="25740762"/>
<name>A0A0D2M9V3_9CHLO</name>
<evidence type="ECO:0000259" key="12">
    <source>
        <dbReference type="Pfam" id="PF01210"/>
    </source>
</evidence>
<dbReference type="PRINTS" id="PR00077">
    <property type="entry name" value="GPDHDRGNASE"/>
</dbReference>
<dbReference type="Pfam" id="PF07479">
    <property type="entry name" value="NAD_Gly3P_dh_C"/>
    <property type="match status" value="1"/>
</dbReference>
<dbReference type="SUPFAM" id="SSF51735">
    <property type="entry name" value="NAD(P)-binding Rossmann-fold domains"/>
    <property type="match status" value="1"/>
</dbReference>
<proteinExistence type="inferred from homology"/>
<dbReference type="GO" id="GO:0020015">
    <property type="term" value="C:glycosome"/>
    <property type="evidence" value="ECO:0007669"/>
    <property type="project" value="UniProtKB-SubCell"/>
</dbReference>
<dbReference type="PANTHER" id="PTHR11728">
    <property type="entry name" value="GLYCEROL-3-PHOSPHATE DEHYDROGENASE"/>
    <property type="match status" value="1"/>
</dbReference>
<dbReference type="Proteomes" id="UP000054498">
    <property type="component" value="Unassembled WGS sequence"/>
</dbReference>
<feature type="binding site" evidence="8">
    <location>
        <begin position="276"/>
        <end position="277"/>
    </location>
    <ligand>
        <name>substrate</name>
    </ligand>
</feature>
<feature type="binding site" evidence="9">
    <location>
        <begin position="29"/>
        <end position="34"/>
    </location>
    <ligand>
        <name>NAD(+)</name>
        <dbReference type="ChEBI" id="CHEBI:57540"/>
    </ligand>
</feature>
<dbReference type="HAMAP" id="MF_00394">
    <property type="entry name" value="NAD_Glyc3P_dehydrog"/>
    <property type="match status" value="1"/>
</dbReference>
<accession>A0A0D2M9V3</accession>
<feature type="domain" description="Glycerol-3-phosphate dehydrogenase NAD-dependent C-terminal" evidence="13">
    <location>
        <begin position="201"/>
        <end position="341"/>
    </location>
</feature>
<dbReference type="Pfam" id="PF01210">
    <property type="entry name" value="NAD_Gly3P_dh_N"/>
    <property type="match status" value="1"/>
</dbReference>
<dbReference type="FunFam" id="3.40.50.720:FF:000019">
    <property type="entry name" value="Glycerol-3-phosphate dehydrogenase [NAD(P)+]"/>
    <property type="match status" value="1"/>
</dbReference>
<dbReference type="OrthoDB" id="10263760at2759"/>
<dbReference type="InterPro" id="IPR011128">
    <property type="entry name" value="G3P_DH_NAD-dep_N"/>
</dbReference>
<evidence type="ECO:0000256" key="9">
    <source>
        <dbReference type="PIRSR" id="PIRSR000114-3"/>
    </source>
</evidence>
<dbReference type="InterPro" id="IPR013328">
    <property type="entry name" value="6PGD_dom2"/>
</dbReference>
<feature type="binding site" evidence="9">
    <location>
        <position position="161"/>
    </location>
    <ligand>
        <name>NAD(+)</name>
        <dbReference type="ChEBI" id="CHEBI:57540"/>
    </ligand>
</feature>
<dbReference type="InterPro" id="IPR036291">
    <property type="entry name" value="NAD(P)-bd_dom_sf"/>
</dbReference>
<dbReference type="STRING" id="145388.A0A0D2M9V3"/>
<evidence type="ECO:0000256" key="2">
    <source>
        <dbReference type="ARBA" id="ARBA00023002"/>
    </source>
</evidence>
<gene>
    <name evidence="14" type="ORF">MNEG_7886</name>
</gene>
<evidence type="ECO:0000256" key="7">
    <source>
        <dbReference type="PIRSR" id="PIRSR000114-1"/>
    </source>
</evidence>
<dbReference type="PIRSF" id="PIRSF000114">
    <property type="entry name" value="Glycerol-3-P_dh"/>
    <property type="match status" value="1"/>
</dbReference>
<sequence>MRWSKFFRRQQAGAAADPIEAANKVVVFGGGSFGTAMGTSLARKRPELDVVLLLRDKALCADINERHCNTKYLPDFTLPKNMRATNDLTEAANASYAVHAVPVQHSRAFLESVKDVLPPHVPIVCVSKGLEVGTGCMMSEVIPSALGRRQPATFISGPSFAREVMEGRPTGVVAASRDAKLARDVQQLFASPLMRVNTTTDVIGVEICGALKNVLAIAAGIVEGLDLGHNALAALIAQGCAEIRWLAEKLGAKPQTMSGLSGLGDIMLTCYGDLSRNRRVGMRLGSGERLEDIIASSSQVAEGVATAGVVVSLARRYRVSLPVLTAVAQVLDNNLTPAEAVAEIMSLPQIEEH</sequence>
<keyword evidence="6" id="KW-0327">Glycosome</keyword>
<dbReference type="GO" id="GO:0051287">
    <property type="term" value="F:NAD binding"/>
    <property type="evidence" value="ECO:0007669"/>
    <property type="project" value="UniProtKB-UniRule"/>
</dbReference>
<dbReference type="InterPro" id="IPR006168">
    <property type="entry name" value="G3P_DH_NAD-dep"/>
</dbReference>
<feature type="binding site" evidence="9">
    <location>
        <position position="276"/>
    </location>
    <ligand>
        <name>NAD(+)</name>
        <dbReference type="ChEBI" id="CHEBI:57540"/>
    </ligand>
</feature>
<feature type="binding site" evidence="8">
    <location>
        <position position="128"/>
    </location>
    <ligand>
        <name>substrate</name>
    </ligand>
</feature>
<dbReference type="InterPro" id="IPR006109">
    <property type="entry name" value="G3P_DH_NAD-dep_C"/>
</dbReference>
<evidence type="ECO:0000256" key="4">
    <source>
        <dbReference type="ARBA" id="ARBA00048683"/>
    </source>
</evidence>
<dbReference type="EC" id="1.1.1.8" evidence="11"/>
<evidence type="ECO:0000256" key="11">
    <source>
        <dbReference type="RuleBase" id="RU361243"/>
    </source>
</evidence>
<dbReference type="NCBIfam" id="NF000940">
    <property type="entry name" value="PRK00094.1-2"/>
    <property type="match status" value="1"/>
</dbReference>
<keyword evidence="2 10" id="KW-0560">Oxidoreductase</keyword>
<dbReference type="GO" id="GO:0005829">
    <property type="term" value="C:cytosol"/>
    <property type="evidence" value="ECO:0007669"/>
    <property type="project" value="TreeGrafter"/>
</dbReference>
<dbReference type="PROSITE" id="PS00957">
    <property type="entry name" value="NAD_G3PDH"/>
    <property type="match status" value="1"/>
</dbReference>
<dbReference type="KEGG" id="mng:MNEG_7886"/>
<evidence type="ECO:0000256" key="1">
    <source>
        <dbReference type="ARBA" id="ARBA00011009"/>
    </source>
</evidence>
<dbReference type="RefSeq" id="XP_013899099.1">
    <property type="nucleotide sequence ID" value="XM_014043645.1"/>
</dbReference>
<evidence type="ECO:0000313" key="14">
    <source>
        <dbReference type="EMBL" id="KIZ00080.1"/>
    </source>
</evidence>
<dbReference type="NCBIfam" id="NF000942">
    <property type="entry name" value="PRK00094.1-4"/>
    <property type="match status" value="1"/>
</dbReference>
<reference evidence="14 15" key="1">
    <citation type="journal article" date="2013" name="BMC Genomics">
        <title>Reconstruction of the lipid metabolism for the microalga Monoraphidium neglectum from its genome sequence reveals characteristics suitable for biofuel production.</title>
        <authorList>
            <person name="Bogen C."/>
            <person name="Al-Dilaimi A."/>
            <person name="Albersmeier A."/>
            <person name="Wichmann J."/>
            <person name="Grundmann M."/>
            <person name="Rupp O."/>
            <person name="Lauersen K.J."/>
            <person name="Blifernez-Klassen O."/>
            <person name="Kalinowski J."/>
            <person name="Goesmann A."/>
            <person name="Mussgnug J.H."/>
            <person name="Kruse O."/>
        </authorList>
    </citation>
    <scope>NUCLEOTIDE SEQUENCE [LARGE SCALE GENOMIC DNA]</scope>
    <source>
        <strain evidence="14 15">SAG 48.87</strain>
    </source>
</reference>
<dbReference type="Gene3D" id="1.10.1040.10">
    <property type="entry name" value="N-(1-d-carboxylethyl)-l-norvaline Dehydrogenase, domain 2"/>
    <property type="match status" value="1"/>
</dbReference>
<evidence type="ECO:0000313" key="15">
    <source>
        <dbReference type="Proteomes" id="UP000054498"/>
    </source>
</evidence>
<organism evidence="14 15">
    <name type="scientific">Monoraphidium neglectum</name>
    <dbReference type="NCBI Taxonomy" id="145388"/>
    <lineage>
        <taxon>Eukaryota</taxon>
        <taxon>Viridiplantae</taxon>
        <taxon>Chlorophyta</taxon>
        <taxon>core chlorophytes</taxon>
        <taxon>Chlorophyceae</taxon>
        <taxon>CS clade</taxon>
        <taxon>Sphaeropleales</taxon>
        <taxon>Selenastraceae</taxon>
        <taxon>Monoraphidium</taxon>
    </lineage>
</organism>
<comment type="catalytic activity">
    <reaction evidence="4 11">
        <text>sn-glycerol 3-phosphate + NAD(+) = dihydroxyacetone phosphate + NADH + H(+)</text>
        <dbReference type="Rhea" id="RHEA:11092"/>
        <dbReference type="ChEBI" id="CHEBI:15378"/>
        <dbReference type="ChEBI" id="CHEBI:57540"/>
        <dbReference type="ChEBI" id="CHEBI:57597"/>
        <dbReference type="ChEBI" id="CHEBI:57642"/>
        <dbReference type="ChEBI" id="CHEBI:57945"/>
        <dbReference type="EC" id="1.1.1.8"/>
    </reaction>
</comment>
<dbReference type="AlphaFoldDB" id="A0A0D2M9V3"/>
<comment type="subcellular location">
    <subcellularLocation>
        <location evidence="5">Glycosome</location>
    </subcellularLocation>
</comment>
<keyword evidence="3 9" id="KW-0520">NAD</keyword>
<protein>
    <recommendedName>
        <fullName evidence="11">Glycerol-3-phosphate dehydrogenase [NAD(+)]</fullName>
        <ecNumber evidence="11">1.1.1.8</ecNumber>
    </recommendedName>
</protein>